<proteinExistence type="predicted"/>
<name>A0A0E9X8S1_ANGAN</name>
<dbReference type="EMBL" id="GBXM01009425">
    <property type="protein sequence ID" value="JAH99152.1"/>
    <property type="molecule type" value="Transcribed_RNA"/>
</dbReference>
<reference evidence="1" key="2">
    <citation type="journal article" date="2015" name="Fish Shellfish Immunol.">
        <title>Early steps in the European eel (Anguilla anguilla)-Vibrio vulnificus interaction in the gills: Role of the RtxA13 toxin.</title>
        <authorList>
            <person name="Callol A."/>
            <person name="Pajuelo D."/>
            <person name="Ebbesson L."/>
            <person name="Teles M."/>
            <person name="MacKenzie S."/>
            <person name="Amaro C."/>
        </authorList>
    </citation>
    <scope>NUCLEOTIDE SEQUENCE</scope>
</reference>
<sequence length="17" mass="2030">MYGKIMAVYLKILNQIM</sequence>
<accession>A0A0E9X8S1</accession>
<dbReference type="AlphaFoldDB" id="A0A0E9X8S1"/>
<reference evidence="1" key="1">
    <citation type="submission" date="2014-11" db="EMBL/GenBank/DDBJ databases">
        <authorList>
            <person name="Amaro Gonzalez C."/>
        </authorList>
    </citation>
    <scope>NUCLEOTIDE SEQUENCE</scope>
</reference>
<organism evidence="1">
    <name type="scientific">Anguilla anguilla</name>
    <name type="common">European freshwater eel</name>
    <name type="synonym">Muraena anguilla</name>
    <dbReference type="NCBI Taxonomy" id="7936"/>
    <lineage>
        <taxon>Eukaryota</taxon>
        <taxon>Metazoa</taxon>
        <taxon>Chordata</taxon>
        <taxon>Craniata</taxon>
        <taxon>Vertebrata</taxon>
        <taxon>Euteleostomi</taxon>
        <taxon>Actinopterygii</taxon>
        <taxon>Neopterygii</taxon>
        <taxon>Teleostei</taxon>
        <taxon>Anguilliformes</taxon>
        <taxon>Anguillidae</taxon>
        <taxon>Anguilla</taxon>
    </lineage>
</organism>
<protein>
    <submittedName>
        <fullName evidence="1">Uncharacterized protein</fullName>
    </submittedName>
</protein>
<evidence type="ECO:0000313" key="1">
    <source>
        <dbReference type="EMBL" id="JAH99152.1"/>
    </source>
</evidence>